<dbReference type="GO" id="GO:0006779">
    <property type="term" value="P:porphyrin-containing compound biosynthetic process"/>
    <property type="evidence" value="ECO:0007669"/>
    <property type="project" value="InterPro"/>
</dbReference>
<dbReference type="EMBL" id="FXBB01000002">
    <property type="protein sequence ID" value="SMG14311.1"/>
    <property type="molecule type" value="Genomic_DNA"/>
</dbReference>
<reference evidence="3" key="1">
    <citation type="submission" date="2017-04" db="EMBL/GenBank/DDBJ databases">
        <authorList>
            <person name="Varghese N."/>
            <person name="Submissions S."/>
        </authorList>
    </citation>
    <scope>NUCLEOTIDE SEQUENCE [LARGE SCALE GENOMIC DNA]</scope>
    <source>
        <strain evidence="3">USBA 82</strain>
    </source>
</reference>
<dbReference type="InterPro" id="IPR038071">
    <property type="entry name" value="UROD/MetE-like_sf"/>
</dbReference>
<dbReference type="PANTHER" id="PTHR47099">
    <property type="entry name" value="METHYLCOBAMIDE:COM METHYLTRANSFERASE MTBA"/>
    <property type="match status" value="1"/>
</dbReference>
<protein>
    <submittedName>
        <fullName evidence="2">Uroporphyrinogen decarboxylase</fullName>
    </submittedName>
</protein>
<keyword evidence="3" id="KW-1185">Reference proteome</keyword>
<dbReference type="AlphaFoldDB" id="A0A1X7IIX2"/>
<name>A0A1X7IIX2_9BACT</name>
<evidence type="ECO:0000259" key="1">
    <source>
        <dbReference type="Pfam" id="PF01208"/>
    </source>
</evidence>
<dbReference type="CDD" id="cd03465">
    <property type="entry name" value="URO-D_like"/>
    <property type="match status" value="1"/>
</dbReference>
<dbReference type="InterPro" id="IPR052024">
    <property type="entry name" value="Methanogen_methyltrans"/>
</dbReference>
<dbReference type="PANTHER" id="PTHR47099:SF1">
    <property type="entry name" value="METHYLCOBAMIDE:COM METHYLTRANSFERASE MTBA"/>
    <property type="match status" value="1"/>
</dbReference>
<dbReference type="RefSeq" id="WP_200806602.1">
    <property type="nucleotide sequence ID" value="NZ_FXBB01000002.1"/>
</dbReference>
<sequence>MPQFKDRMTPLERGKAMAAGQPVDRIQCNPNLSNGIARISGCKISQFNHDPRALADAVIATHRRFGGDGAKVFTDLFTVAEAMGAKIKFPDDDTADLLEPAIDSVSKIDSLEPIDPEKACRIPIQLKAMEMVVEEISSEVPCTALVVGPFTTAFFLVGVQNMTRLMIRDPESVDRLCELSLESTVRYVDAAIDRGMGISIAEPLSSCTVVSPTHFRRYAAPAVGKLLGHIKSKGMGTSMHICGKTDGIWEDLADMGLNALSVDNVVSLPDCVAKVGDRMKIMGKVDPSSVVFAGTKEEVRKACLRDIKDGFRSPKGFALMSGCGLPVETPVENIDVMMDTARELGWPLTEDKIDRALEMDRYDS</sequence>
<dbReference type="STRING" id="561720.SAMN06275492_10270"/>
<accession>A0A1X7IIX2</accession>
<gene>
    <name evidence="2" type="ORF">SAMN06275492_10270</name>
</gene>
<proteinExistence type="predicted"/>
<dbReference type="Pfam" id="PF01208">
    <property type="entry name" value="URO-D"/>
    <property type="match status" value="1"/>
</dbReference>
<dbReference type="GO" id="GO:0004853">
    <property type="term" value="F:uroporphyrinogen decarboxylase activity"/>
    <property type="evidence" value="ECO:0007669"/>
    <property type="project" value="InterPro"/>
</dbReference>
<evidence type="ECO:0000313" key="2">
    <source>
        <dbReference type="EMBL" id="SMG14311.1"/>
    </source>
</evidence>
<feature type="domain" description="Uroporphyrinogen decarboxylase (URO-D)" evidence="1">
    <location>
        <begin position="11"/>
        <end position="343"/>
    </location>
</feature>
<dbReference type="SUPFAM" id="SSF51726">
    <property type="entry name" value="UROD/MetE-like"/>
    <property type="match status" value="1"/>
</dbReference>
<dbReference type="InterPro" id="IPR000257">
    <property type="entry name" value="Uroporphyrinogen_deCOase"/>
</dbReference>
<dbReference type="Proteomes" id="UP000193355">
    <property type="component" value="Unassembled WGS sequence"/>
</dbReference>
<organism evidence="2 3">
    <name type="scientific">Dethiosulfovibrio salsuginis</name>
    <dbReference type="NCBI Taxonomy" id="561720"/>
    <lineage>
        <taxon>Bacteria</taxon>
        <taxon>Thermotogati</taxon>
        <taxon>Synergistota</taxon>
        <taxon>Synergistia</taxon>
        <taxon>Synergistales</taxon>
        <taxon>Dethiosulfovibrionaceae</taxon>
        <taxon>Dethiosulfovibrio</taxon>
    </lineage>
</organism>
<evidence type="ECO:0000313" key="3">
    <source>
        <dbReference type="Proteomes" id="UP000193355"/>
    </source>
</evidence>
<dbReference type="Gene3D" id="3.20.20.210">
    <property type="match status" value="1"/>
</dbReference>